<dbReference type="Gene3D" id="3.40.50.300">
    <property type="entry name" value="P-loop containing nucleotide triphosphate hydrolases"/>
    <property type="match status" value="1"/>
</dbReference>
<proteinExistence type="predicted"/>
<sequence>MLGYREVPGLPTFASEPRKNASDSLRVSREATIFYLSALLLAITTLQQLWLSGNSWQGEYESQQPLNQNETMCTNITFGLPFDADKYEDALRGLNLSSSHRTRVAIACAVYQDVGIYLLEAVLSAVDSHVGTNIFKACLKESLKGKLVLLVAHSLSFVSHCDQVAVIADETIIEQRSFKKLMMVSNSENEEDKEDMTSAGCLENNLALSSDER</sequence>
<dbReference type="GeneID" id="9479336"/>
<dbReference type="GO" id="GO:0016020">
    <property type="term" value="C:membrane"/>
    <property type="evidence" value="ECO:0007669"/>
    <property type="project" value="TreeGrafter"/>
</dbReference>
<dbReference type="GO" id="GO:0005524">
    <property type="term" value="F:ATP binding"/>
    <property type="evidence" value="ECO:0007669"/>
    <property type="project" value="UniProtKB-KW"/>
</dbReference>
<name>D0N2M6_PHYIT</name>
<keyword evidence="3" id="KW-0547">Nucleotide-binding</keyword>
<evidence type="ECO:0000313" key="5">
    <source>
        <dbReference type="EMBL" id="EEY68555.1"/>
    </source>
</evidence>
<evidence type="ECO:0000256" key="2">
    <source>
        <dbReference type="ARBA" id="ARBA00022737"/>
    </source>
</evidence>
<dbReference type="InterPro" id="IPR050173">
    <property type="entry name" value="ABC_transporter_C-like"/>
</dbReference>
<keyword evidence="2" id="KW-0677">Repeat</keyword>
<dbReference type="RefSeq" id="XP_002905714.1">
    <property type="nucleotide sequence ID" value="XM_002905668.1"/>
</dbReference>
<evidence type="ECO:0000256" key="3">
    <source>
        <dbReference type="ARBA" id="ARBA00022741"/>
    </source>
</evidence>
<dbReference type="VEuPathDB" id="FungiDB:PITG_05041"/>
<dbReference type="PANTHER" id="PTHR24223:SF443">
    <property type="entry name" value="MULTIDRUG-RESISTANCE LIKE PROTEIN 1, ISOFORM I"/>
    <property type="match status" value="1"/>
</dbReference>
<dbReference type="Proteomes" id="UP000006643">
    <property type="component" value="Unassembled WGS sequence"/>
</dbReference>
<dbReference type="KEGG" id="pif:PITG_05041"/>
<dbReference type="HOGENOM" id="CLU_1296602_0_0_1"/>
<gene>
    <name evidence="5" type="ORF">PITG_05041</name>
</gene>
<evidence type="ECO:0000256" key="1">
    <source>
        <dbReference type="ARBA" id="ARBA00004127"/>
    </source>
</evidence>
<keyword evidence="6" id="KW-1185">Reference proteome</keyword>
<keyword evidence="4 5" id="KW-0067">ATP-binding</keyword>
<organism evidence="5 6">
    <name type="scientific">Phytophthora infestans (strain T30-4)</name>
    <name type="common">Potato late blight agent</name>
    <dbReference type="NCBI Taxonomy" id="403677"/>
    <lineage>
        <taxon>Eukaryota</taxon>
        <taxon>Sar</taxon>
        <taxon>Stramenopiles</taxon>
        <taxon>Oomycota</taxon>
        <taxon>Peronosporomycetes</taxon>
        <taxon>Peronosporales</taxon>
        <taxon>Peronosporaceae</taxon>
        <taxon>Phytophthora</taxon>
    </lineage>
</organism>
<dbReference type="InParanoid" id="D0N2M6"/>
<evidence type="ECO:0000256" key="4">
    <source>
        <dbReference type="ARBA" id="ARBA00022840"/>
    </source>
</evidence>
<dbReference type="PANTHER" id="PTHR24223">
    <property type="entry name" value="ATP-BINDING CASSETTE SUB-FAMILY C"/>
    <property type="match status" value="1"/>
</dbReference>
<dbReference type="SUPFAM" id="SSF52540">
    <property type="entry name" value="P-loop containing nucleoside triphosphate hydrolases"/>
    <property type="match status" value="1"/>
</dbReference>
<dbReference type="EMBL" id="DS028123">
    <property type="protein sequence ID" value="EEY68555.1"/>
    <property type="molecule type" value="Genomic_DNA"/>
</dbReference>
<dbReference type="STRING" id="403677.D0N2M6"/>
<accession>D0N2M6</accession>
<dbReference type="eggNOG" id="KOG0054">
    <property type="taxonomic scope" value="Eukaryota"/>
</dbReference>
<evidence type="ECO:0000313" key="6">
    <source>
        <dbReference type="Proteomes" id="UP000006643"/>
    </source>
</evidence>
<dbReference type="AlphaFoldDB" id="D0N2M6"/>
<dbReference type="GO" id="GO:0012505">
    <property type="term" value="C:endomembrane system"/>
    <property type="evidence" value="ECO:0007669"/>
    <property type="project" value="UniProtKB-SubCell"/>
</dbReference>
<dbReference type="GO" id="GO:0042626">
    <property type="term" value="F:ATPase-coupled transmembrane transporter activity"/>
    <property type="evidence" value="ECO:0007669"/>
    <property type="project" value="TreeGrafter"/>
</dbReference>
<comment type="subcellular location">
    <subcellularLocation>
        <location evidence="1">Endomembrane system</location>
        <topology evidence="1">Multi-pass membrane protein</topology>
    </subcellularLocation>
</comment>
<reference evidence="6" key="1">
    <citation type="journal article" date="2009" name="Nature">
        <title>Genome sequence and analysis of the Irish potato famine pathogen Phytophthora infestans.</title>
        <authorList>
            <consortium name="The Broad Institute Genome Sequencing Platform"/>
            <person name="Haas B.J."/>
            <person name="Kamoun S."/>
            <person name="Zody M.C."/>
            <person name="Jiang R.H."/>
            <person name="Handsaker R.E."/>
            <person name="Cano L.M."/>
            <person name="Grabherr M."/>
            <person name="Kodira C.D."/>
            <person name="Raffaele S."/>
            <person name="Torto-Alalibo T."/>
            <person name="Bozkurt T.O."/>
            <person name="Ah-Fong A.M."/>
            <person name="Alvarado L."/>
            <person name="Anderson V.L."/>
            <person name="Armstrong M.R."/>
            <person name="Avrova A."/>
            <person name="Baxter L."/>
            <person name="Beynon J."/>
            <person name="Boevink P.C."/>
            <person name="Bollmann S.R."/>
            <person name="Bos J.I."/>
            <person name="Bulone V."/>
            <person name="Cai G."/>
            <person name="Cakir C."/>
            <person name="Carrington J.C."/>
            <person name="Chawner M."/>
            <person name="Conti L."/>
            <person name="Costanzo S."/>
            <person name="Ewan R."/>
            <person name="Fahlgren N."/>
            <person name="Fischbach M.A."/>
            <person name="Fugelstad J."/>
            <person name="Gilroy E.M."/>
            <person name="Gnerre S."/>
            <person name="Green P.J."/>
            <person name="Grenville-Briggs L.J."/>
            <person name="Griffith J."/>
            <person name="Grunwald N.J."/>
            <person name="Horn K."/>
            <person name="Horner N.R."/>
            <person name="Hu C.H."/>
            <person name="Huitema E."/>
            <person name="Jeong D.H."/>
            <person name="Jones A.M."/>
            <person name="Jones J.D."/>
            <person name="Jones R.W."/>
            <person name="Karlsson E.K."/>
            <person name="Kunjeti S.G."/>
            <person name="Lamour K."/>
            <person name="Liu Z."/>
            <person name="Ma L."/>
            <person name="Maclean D."/>
            <person name="Chibucos M.C."/>
            <person name="McDonald H."/>
            <person name="McWalters J."/>
            <person name="Meijer H.J."/>
            <person name="Morgan W."/>
            <person name="Morris P.F."/>
            <person name="Munro C.A."/>
            <person name="O'Neill K."/>
            <person name="Ospina-Giraldo M."/>
            <person name="Pinzon A."/>
            <person name="Pritchard L."/>
            <person name="Ramsahoye B."/>
            <person name="Ren Q."/>
            <person name="Restrepo S."/>
            <person name="Roy S."/>
            <person name="Sadanandom A."/>
            <person name="Savidor A."/>
            <person name="Schornack S."/>
            <person name="Schwartz D.C."/>
            <person name="Schumann U.D."/>
            <person name="Schwessinger B."/>
            <person name="Seyer L."/>
            <person name="Sharpe T."/>
            <person name="Silvar C."/>
            <person name="Song J."/>
            <person name="Studholme D.J."/>
            <person name="Sykes S."/>
            <person name="Thines M."/>
            <person name="van de Vondervoort P.J."/>
            <person name="Phuntumart V."/>
            <person name="Wawra S."/>
            <person name="Weide R."/>
            <person name="Win J."/>
            <person name="Young C."/>
            <person name="Zhou S."/>
            <person name="Fry W."/>
            <person name="Meyers B.C."/>
            <person name="van West P."/>
            <person name="Ristaino J."/>
            <person name="Govers F."/>
            <person name="Birch P.R."/>
            <person name="Whisson S.C."/>
            <person name="Judelson H.S."/>
            <person name="Nusbaum C."/>
        </authorList>
    </citation>
    <scope>NUCLEOTIDE SEQUENCE [LARGE SCALE GENOMIC DNA]</scope>
    <source>
        <strain evidence="6">T30-4</strain>
    </source>
</reference>
<protein>
    <submittedName>
        <fullName evidence="5">ATP-binding Cassette (ABC) Superfamily</fullName>
    </submittedName>
</protein>
<dbReference type="InterPro" id="IPR027417">
    <property type="entry name" value="P-loop_NTPase"/>
</dbReference>